<proteinExistence type="predicted"/>
<evidence type="ECO:0000313" key="1">
    <source>
        <dbReference type="EMBL" id="KKO96684.1"/>
    </source>
</evidence>
<name>A0A0F9WW30_TRIHA</name>
<gene>
    <name evidence="1" type="ORF">THAR02_11211</name>
</gene>
<dbReference type="Proteomes" id="UP000034112">
    <property type="component" value="Unassembled WGS sequence"/>
</dbReference>
<reference evidence="2" key="1">
    <citation type="journal article" date="2015" name="Genome Announc.">
        <title>Draft whole-genome sequence of the biocontrol agent Trichoderma harzianum T6776.</title>
        <authorList>
            <person name="Baroncelli R."/>
            <person name="Piaggeschi G."/>
            <person name="Fiorini L."/>
            <person name="Bertolini E."/>
            <person name="Zapparata A."/>
            <person name="Pe M.E."/>
            <person name="Sarrocco S."/>
            <person name="Vannacci G."/>
        </authorList>
    </citation>
    <scope>NUCLEOTIDE SEQUENCE [LARGE SCALE GENOMIC DNA]</scope>
    <source>
        <strain evidence="2">T6776</strain>
    </source>
</reference>
<comment type="caution">
    <text evidence="1">The sequence shown here is derived from an EMBL/GenBank/DDBJ whole genome shotgun (WGS) entry which is preliminary data.</text>
</comment>
<protein>
    <submittedName>
        <fullName evidence="1">Uncharacterized protein</fullName>
    </submittedName>
</protein>
<accession>A0A0F9WW30</accession>
<dbReference type="OrthoDB" id="10646742at2759"/>
<dbReference type="EMBL" id="JOKZ01000773">
    <property type="protein sequence ID" value="KKO96684.1"/>
    <property type="molecule type" value="Genomic_DNA"/>
</dbReference>
<dbReference type="AlphaFoldDB" id="A0A0F9WW30"/>
<organism evidence="1 2">
    <name type="scientific">Trichoderma harzianum</name>
    <name type="common">Hypocrea lixii</name>
    <dbReference type="NCBI Taxonomy" id="5544"/>
    <lineage>
        <taxon>Eukaryota</taxon>
        <taxon>Fungi</taxon>
        <taxon>Dikarya</taxon>
        <taxon>Ascomycota</taxon>
        <taxon>Pezizomycotina</taxon>
        <taxon>Sordariomycetes</taxon>
        <taxon>Hypocreomycetidae</taxon>
        <taxon>Hypocreales</taxon>
        <taxon>Hypocreaceae</taxon>
        <taxon>Trichoderma</taxon>
    </lineage>
</organism>
<sequence>MNQPTPQRPTLSQVRKWNEASKHWINRAEAVDNYTPLTPEFLFDHCWELVNHMKLPIVPLAEFWETALRVAGDENVTNGEQFQTKFKEEVTLRLAECDKSIEQAWYQTVLRKNHVCEDALEKVTAACNTRSYVDFIRVLEGTASGWKPDAVQDTDKSIDENISGEEAQLFVDDYYSGPAFDTKTESTHKGRQRKRYVLLHP</sequence>
<evidence type="ECO:0000313" key="2">
    <source>
        <dbReference type="Proteomes" id="UP000034112"/>
    </source>
</evidence>